<feature type="domain" description="Integrase catalytic" evidence="12">
    <location>
        <begin position="1067"/>
        <end position="1227"/>
    </location>
</feature>
<evidence type="ECO:0000313" key="13">
    <source>
        <dbReference type="EMBL" id="GBG73913.1"/>
    </source>
</evidence>
<keyword evidence="10" id="KW-0812">Transmembrane</keyword>
<evidence type="ECO:0000256" key="10">
    <source>
        <dbReference type="SAM" id="Phobius"/>
    </source>
</evidence>
<feature type="coiled-coil region" evidence="8">
    <location>
        <begin position="159"/>
        <end position="214"/>
    </location>
</feature>
<keyword evidence="10" id="KW-0472">Membrane</keyword>
<reference evidence="13 14" key="1">
    <citation type="journal article" date="2018" name="Cell">
        <title>The Chara Genome: Secondary Complexity and Implications for Plant Terrestrialization.</title>
        <authorList>
            <person name="Nishiyama T."/>
            <person name="Sakayama H."/>
            <person name="Vries J.D."/>
            <person name="Buschmann H."/>
            <person name="Saint-Marcoux D."/>
            <person name="Ullrich K.K."/>
            <person name="Haas F.B."/>
            <person name="Vanderstraeten L."/>
            <person name="Becker D."/>
            <person name="Lang D."/>
            <person name="Vosolsobe S."/>
            <person name="Rombauts S."/>
            <person name="Wilhelmsson P.K.I."/>
            <person name="Janitza P."/>
            <person name="Kern R."/>
            <person name="Heyl A."/>
            <person name="Rumpler F."/>
            <person name="Villalobos L.I.A.C."/>
            <person name="Clay J.M."/>
            <person name="Skokan R."/>
            <person name="Toyoda A."/>
            <person name="Suzuki Y."/>
            <person name="Kagoshima H."/>
            <person name="Schijlen E."/>
            <person name="Tajeshwar N."/>
            <person name="Catarino B."/>
            <person name="Hetherington A.J."/>
            <person name="Saltykova A."/>
            <person name="Bonnot C."/>
            <person name="Breuninger H."/>
            <person name="Symeonidi A."/>
            <person name="Radhakrishnan G.V."/>
            <person name="Van Nieuwerburgh F."/>
            <person name="Deforce D."/>
            <person name="Chang C."/>
            <person name="Karol K.G."/>
            <person name="Hedrich R."/>
            <person name="Ulvskov P."/>
            <person name="Glockner G."/>
            <person name="Delwiche C.F."/>
            <person name="Petrasek J."/>
            <person name="Van de Peer Y."/>
            <person name="Friml J."/>
            <person name="Beilby M."/>
            <person name="Dolan L."/>
            <person name="Kohara Y."/>
            <person name="Sugano S."/>
            <person name="Fujiyama A."/>
            <person name="Delaux P.-M."/>
            <person name="Quint M."/>
            <person name="TheiBen G."/>
            <person name="Hagemann M."/>
            <person name="Harholt J."/>
            <person name="Dunand C."/>
            <person name="Zachgo S."/>
            <person name="Langdale J."/>
            <person name="Maumus F."/>
            <person name="Straeten D.V.D."/>
            <person name="Gould S.B."/>
            <person name="Rensing S.A."/>
        </authorList>
    </citation>
    <scope>NUCLEOTIDE SEQUENCE [LARGE SCALE GENOMIC DNA]</scope>
    <source>
        <strain evidence="13 14">S276</strain>
    </source>
</reference>
<keyword evidence="5" id="KW-0255">Endonuclease</keyword>
<dbReference type="InterPro" id="IPR036397">
    <property type="entry name" value="RNaseH_sf"/>
</dbReference>
<evidence type="ECO:0000259" key="11">
    <source>
        <dbReference type="PROSITE" id="PS50878"/>
    </source>
</evidence>
<dbReference type="InterPro" id="IPR001584">
    <property type="entry name" value="Integrase_cat-core"/>
</dbReference>
<dbReference type="InterPro" id="IPR041588">
    <property type="entry name" value="Integrase_H2C2"/>
</dbReference>
<evidence type="ECO:0000256" key="4">
    <source>
        <dbReference type="ARBA" id="ARBA00022722"/>
    </source>
</evidence>
<dbReference type="InterPro" id="IPR043128">
    <property type="entry name" value="Rev_trsase/Diguanyl_cyclase"/>
</dbReference>
<dbReference type="PROSITE" id="PS50994">
    <property type="entry name" value="INTEGRASE"/>
    <property type="match status" value="2"/>
</dbReference>
<dbReference type="InterPro" id="IPR041373">
    <property type="entry name" value="RT_RNaseH"/>
</dbReference>
<gene>
    <name evidence="13" type="ORF">CBR_g17628</name>
</gene>
<dbReference type="GO" id="GO:0003964">
    <property type="term" value="F:RNA-directed DNA polymerase activity"/>
    <property type="evidence" value="ECO:0007669"/>
    <property type="project" value="UniProtKB-KW"/>
</dbReference>
<dbReference type="CDD" id="cd01647">
    <property type="entry name" value="RT_LTR"/>
    <property type="match status" value="1"/>
</dbReference>
<name>A0A388KVE3_CHABU</name>
<keyword evidence="2" id="KW-0808">Transferase</keyword>
<dbReference type="GO" id="GO:0008233">
    <property type="term" value="F:peptidase activity"/>
    <property type="evidence" value="ECO:0007669"/>
    <property type="project" value="UniProtKB-KW"/>
</dbReference>
<evidence type="ECO:0000256" key="8">
    <source>
        <dbReference type="SAM" id="Coils"/>
    </source>
</evidence>
<keyword evidence="8" id="KW-0175">Coiled coil</keyword>
<protein>
    <recommendedName>
        <fullName evidence="15">Reverse transcriptase</fullName>
    </recommendedName>
</protein>
<dbReference type="GO" id="GO:0015074">
    <property type="term" value="P:DNA integration"/>
    <property type="evidence" value="ECO:0007669"/>
    <property type="project" value="InterPro"/>
</dbReference>
<proteinExistence type="predicted"/>
<evidence type="ECO:0000259" key="12">
    <source>
        <dbReference type="PROSITE" id="PS50994"/>
    </source>
</evidence>
<dbReference type="InterPro" id="IPR016197">
    <property type="entry name" value="Chromo-like_dom_sf"/>
</dbReference>
<evidence type="ECO:0000256" key="2">
    <source>
        <dbReference type="ARBA" id="ARBA00022679"/>
    </source>
</evidence>
<dbReference type="CDD" id="cd09274">
    <property type="entry name" value="RNase_HI_RT_Ty3"/>
    <property type="match status" value="1"/>
</dbReference>
<accession>A0A388KVE3</accession>
<evidence type="ECO:0000256" key="5">
    <source>
        <dbReference type="ARBA" id="ARBA00022759"/>
    </source>
</evidence>
<dbReference type="InterPro" id="IPR012337">
    <property type="entry name" value="RNaseH-like_sf"/>
</dbReference>
<feature type="compositionally biased region" description="Basic and acidic residues" evidence="9">
    <location>
        <begin position="92"/>
        <end position="104"/>
    </location>
</feature>
<dbReference type="SUPFAM" id="SSF54160">
    <property type="entry name" value="Chromo domain-like"/>
    <property type="match status" value="1"/>
</dbReference>
<sequence length="1748" mass="201989">MDDYPMYGVLVGFSLWGTLWRLLFPLGFWPTFMCRVGTRGGTSTTPYTKEEEEKMAAILQERKEKEAKKKALMEMQAAKLKKIEEEMAKEKERLKKEEEEKLKEVEEEEEEDDQPLQRRREQPGQYSGSKSGQMEKRISEWVANLSLGEEEEVAMYIPKDEQEAAMKEWDAERDALKRQAMEDKKMMEWKLRMMREKKKRVDAASEAVKDLEEVQKLTLQLTPQVDLQQKVEIIAQSVEHLARVQEQQYEFSRSQDMVVRSMRMGFRDFARELVGAVGAEVNHRLEKTERFCVGAIEGIKATAPKEEEVRPRREPVKVKFADSYSGKREENFDNWEANVKTYVHLQQVSPDQHVLIAIHVLRDEAASFARSLVRSANCNDDAVAYSSFTPLIEFMKLLRERFADAARSVKASDRLQTIHYRQWKSARALKGVMDEWVAVPDHGAYFRPEKDGKMEKVLHSLTLRVEDSLPFDIVLGMDWGEAVGATLHLKEHECRLPSPLGEAKTAHLFHVSGVENPLAHCCLSAPAFARLVKKEQLEEKVFVAYVRPVTEPTEEKPIDPAIAKLLEEFKDLTKPPIGVVSRPIQHCIEIEPGSRTPKGVVYRMSPRELEELRKQLDELLEKGWIRPSSSPFGAPVLFVPKKEGELRMCIDYRGLNAVIVKNAELLPRIDDLLDRVQGAKYFSKIDLKSGYHQIEVHPDDQYKTAFRTRYGHYEFIVMPFGLTNAPATFQRCMNDLFRPWLDRFVVVYLDDILVFSKTLQEHQGHLRQVLEKLREANFKINAKKCDWAKTQVLYLGHVLDGDGVKPEDCNIAAIRDWPTPRAVLQQDDGNGYRPVEFMSARMPSEKVVTSTYERELYALRQASKHLKHYLLGRHFKVYSDHETLRWLKTQAKMTPKLTRWAAEIDQYDFELKPVKGKYNVVADALSRRADYFGAIVHYLDIGKDLQQKVREAYAQDPIYSDLLKKVKEAPETEPDYRTTEGLLFEKTNVFDRLCIPNSEEICSLILGECHDTEGHFGCQKTLANLMHAYTWSGMKNDCIEYVRSCKVCQRNKTTARAPLGLLRPLPIPDQPGDLVSIDFMEAGVKSRYDKSQVMVIVDRFSKYAVFVPLPSEARTELVIRNFFDHWVSEHGVPLSIVSDRDTRFTSQNWQELMKVYGSKLLMSSGRHPETSGQTEQMNKILQQVLRMYIRPDQVDWDEMLPKVASAYNNSVPLSTCHTPNELHKSFRPRRPFEGLNRDHIHRLPPGTREFAIQHEKELDTIVENLRKAQHRMIEQANKHRRPSHFQVGDLVWVSAKEFAPEENISQKLLPTYRGAWPVLEFKGGEDGPSYTVELPLQLHTYPVFHASKLLPCTVSDQFPSRRSMIPPDMDGRYDIDSIVGEDVFRTGGRGRPQKQYKVRFAYQEPEDDRWFTRSELLETAPDIVHAYERDKKGKAPWRVRQRSHNWTLWSQSCDWPTSRALLVACPSRRRHMLLQVMRGLPTLQIPQSSSFRRVATITGPLRTRELIAMDITGPFPKHKTSVDGILTVLDRLTKFAMFLPCRYHAKAPGLAEVLYAGWIYTKGYPKEIVSDHDTRFMFDFRLALIKQWGLSFKPSSARHPQTDGQMERAHETAQVFLRTLIRPDQKDWVERLFDIELAYNSSIHPAIGMSPFEFEHGAPVTSPLDTIIPRTTESDDHLVFIRRMQELLVKQRDQMLKTQQRMRRQTNCQRLPSPFPPTTSFGSPPRNSASNKISWASSFRHEWGLDAL</sequence>
<keyword evidence="7" id="KW-0695">RNA-directed DNA polymerase</keyword>
<evidence type="ECO:0000313" key="14">
    <source>
        <dbReference type="Proteomes" id="UP000265515"/>
    </source>
</evidence>
<dbReference type="Pfam" id="PF17917">
    <property type="entry name" value="RT_RNaseH"/>
    <property type="match status" value="1"/>
</dbReference>
<dbReference type="InterPro" id="IPR043502">
    <property type="entry name" value="DNA/RNA_pol_sf"/>
</dbReference>
<dbReference type="PROSITE" id="PS50878">
    <property type="entry name" value="RT_POL"/>
    <property type="match status" value="1"/>
</dbReference>
<feature type="transmembrane region" description="Helical" evidence="10">
    <location>
        <begin position="7"/>
        <end position="29"/>
    </location>
</feature>
<dbReference type="Pfam" id="PF17921">
    <property type="entry name" value="Integrase_H2C2"/>
    <property type="match status" value="1"/>
</dbReference>
<dbReference type="InterPro" id="IPR000477">
    <property type="entry name" value="RT_dom"/>
</dbReference>
<keyword evidence="14" id="KW-1185">Reference proteome</keyword>
<dbReference type="InterPro" id="IPR050951">
    <property type="entry name" value="Retrovirus_Pol_polyprotein"/>
</dbReference>
<dbReference type="Gene3D" id="3.30.420.10">
    <property type="entry name" value="Ribonuclease H-like superfamily/Ribonuclease H"/>
    <property type="match status" value="2"/>
</dbReference>
<comment type="caution">
    <text evidence="13">The sequence shown here is derived from an EMBL/GenBank/DDBJ whole genome shotgun (WGS) entry which is preliminary data.</text>
</comment>
<keyword evidence="10" id="KW-1133">Transmembrane helix</keyword>
<dbReference type="GO" id="GO:0004519">
    <property type="term" value="F:endonuclease activity"/>
    <property type="evidence" value="ECO:0007669"/>
    <property type="project" value="UniProtKB-KW"/>
</dbReference>
<feature type="domain" description="Reverse transcriptase" evidence="11">
    <location>
        <begin position="620"/>
        <end position="799"/>
    </location>
</feature>
<evidence type="ECO:0000256" key="6">
    <source>
        <dbReference type="ARBA" id="ARBA00022801"/>
    </source>
</evidence>
<evidence type="ECO:0000256" key="1">
    <source>
        <dbReference type="ARBA" id="ARBA00022670"/>
    </source>
</evidence>
<evidence type="ECO:0000256" key="3">
    <source>
        <dbReference type="ARBA" id="ARBA00022695"/>
    </source>
</evidence>
<dbReference type="EMBL" id="BFEA01000192">
    <property type="protein sequence ID" value="GBG73913.1"/>
    <property type="molecule type" value="Genomic_DNA"/>
</dbReference>
<dbReference type="Gramene" id="GBG73913">
    <property type="protein sequence ID" value="GBG73913"/>
    <property type="gene ID" value="CBR_g17628"/>
</dbReference>
<feature type="domain" description="Integrase catalytic" evidence="12">
    <location>
        <begin position="1496"/>
        <end position="1659"/>
    </location>
</feature>
<dbReference type="FunFam" id="3.30.420.10:FF:000032">
    <property type="entry name" value="Retrovirus-related Pol polyprotein from transposon 297-like Protein"/>
    <property type="match status" value="2"/>
</dbReference>
<dbReference type="Gene3D" id="3.30.70.270">
    <property type="match status" value="1"/>
</dbReference>
<evidence type="ECO:0000256" key="9">
    <source>
        <dbReference type="SAM" id="MobiDB-lite"/>
    </source>
</evidence>
<dbReference type="GO" id="GO:0003676">
    <property type="term" value="F:nucleic acid binding"/>
    <property type="evidence" value="ECO:0007669"/>
    <property type="project" value="InterPro"/>
</dbReference>
<dbReference type="PANTHER" id="PTHR37984">
    <property type="entry name" value="PROTEIN CBG26694"/>
    <property type="match status" value="1"/>
</dbReference>
<dbReference type="FunFam" id="3.10.10.10:FF:000007">
    <property type="entry name" value="Retrovirus-related Pol polyprotein from transposon 17.6-like Protein"/>
    <property type="match status" value="1"/>
</dbReference>
<keyword evidence="1" id="KW-0645">Protease</keyword>
<keyword evidence="4" id="KW-0540">Nuclease</keyword>
<dbReference type="GO" id="GO:0006508">
    <property type="term" value="P:proteolysis"/>
    <property type="evidence" value="ECO:0007669"/>
    <property type="project" value="UniProtKB-KW"/>
</dbReference>
<feature type="compositionally biased region" description="Acidic residues" evidence="9">
    <location>
        <begin position="105"/>
        <end position="114"/>
    </location>
</feature>
<dbReference type="SUPFAM" id="SSF53098">
    <property type="entry name" value="Ribonuclease H-like"/>
    <property type="match status" value="2"/>
</dbReference>
<dbReference type="PANTHER" id="PTHR37984:SF5">
    <property type="entry name" value="PROTEIN NYNRIN-LIKE"/>
    <property type="match status" value="1"/>
</dbReference>
<keyword evidence="3" id="KW-0548">Nucleotidyltransferase</keyword>
<dbReference type="Pfam" id="PF00078">
    <property type="entry name" value="RVT_1"/>
    <property type="match status" value="1"/>
</dbReference>
<dbReference type="Gene3D" id="1.10.340.70">
    <property type="match status" value="1"/>
</dbReference>
<dbReference type="Pfam" id="PF00665">
    <property type="entry name" value="rve"/>
    <property type="match status" value="1"/>
</dbReference>
<organism evidence="13 14">
    <name type="scientific">Chara braunii</name>
    <name type="common">Braun's stonewort</name>
    <dbReference type="NCBI Taxonomy" id="69332"/>
    <lineage>
        <taxon>Eukaryota</taxon>
        <taxon>Viridiplantae</taxon>
        <taxon>Streptophyta</taxon>
        <taxon>Charophyceae</taxon>
        <taxon>Charales</taxon>
        <taxon>Characeae</taxon>
        <taxon>Chara</taxon>
    </lineage>
</organism>
<dbReference type="Proteomes" id="UP000265515">
    <property type="component" value="Unassembled WGS sequence"/>
</dbReference>
<feature type="region of interest" description="Disordered" evidence="9">
    <location>
        <begin position="1703"/>
        <end position="1731"/>
    </location>
</feature>
<dbReference type="SUPFAM" id="SSF56672">
    <property type="entry name" value="DNA/RNA polymerases"/>
    <property type="match status" value="1"/>
</dbReference>
<evidence type="ECO:0000256" key="7">
    <source>
        <dbReference type="ARBA" id="ARBA00022918"/>
    </source>
</evidence>
<dbReference type="Gene3D" id="3.10.10.10">
    <property type="entry name" value="HIV Type 1 Reverse Transcriptase, subunit A, domain 1"/>
    <property type="match status" value="1"/>
</dbReference>
<feature type="region of interest" description="Disordered" evidence="9">
    <location>
        <begin position="92"/>
        <end position="134"/>
    </location>
</feature>
<keyword evidence="6" id="KW-0378">Hydrolase</keyword>
<evidence type="ECO:0008006" key="15">
    <source>
        <dbReference type="Google" id="ProtNLM"/>
    </source>
</evidence>
<dbReference type="OrthoDB" id="5554229at2759"/>